<sequence length="770" mass="83495">MPFAHVVLDIPTRALSGTFDYAIPSSLEETAVVGTTVLVPFSHRQVVGYIVGVSDSVSSGLDVSRVLPITQVLAGSAFDEQSAQAAEWMSKEYACSYADALHPFLAPGQKVKVTRKDAESPWQLVCEKSGPVDERWVELTEKATNFTPAANASKQRSVLEALAQGAMRLSELSATIPGARSAVTALQKKGIVEVRTQRQIRGSQEGLGTTLSSGVAPRPQQLTEGQKSALAAIEAAQTAAQGDVVLIDGVTGSGKTEVYLSAIEKTLAAGKGAVVLVPEISLTAQTVGRFRSRFGEQVAVLHSKLSLGERFDQWDLIRQGKARVVVGARSALFAPIKNPGLYIIDEEHEASYKQDSLPRYHAREVAAQMARLRGAALVLGSATPSLESLYRTAQGSWRGTNWTRVAMTERPGVAVLPQVQVVDMASQFKNGGRSVFSAALALALQEITERGEKSVLLLNRRGFANFLMCRECGCVPECPHCSTSLTYHERTHSLVCHSCGRQWSQRAYPNPSSKCPNCGSRYMGAYGVGTQRVEDELKLLLGGDAPIIRMDADTTAKKGEHQRLLELFDATPGAVLIGTQMIAKGLDFPDVTLVGVINADTMLKLPDFRAAERTFDLLEQVAGRAGRGEKPGKVIIQSYWSTHPAIASVVTHDRRPFLDAELKERREGAYPPFSRLSNVLFWGASEKEVRRVADQMADALHAKLDAQSGWEILGPADCVKAKVKDKYRRHILVKSPIDAQVGEILSQCAASLDKRVGINMTLDVDAYDMM</sequence>
<evidence type="ECO:0000256" key="1">
    <source>
        <dbReference type="ARBA" id="ARBA00022515"/>
    </source>
</evidence>
<feature type="binding site" evidence="12">
    <location>
        <position position="478"/>
    </location>
    <ligand>
        <name>Zn(2+)</name>
        <dbReference type="ChEBI" id="CHEBI:29105"/>
        <label>2</label>
    </ligand>
</feature>
<dbReference type="SUPFAM" id="SSF52540">
    <property type="entry name" value="P-loop containing nucleoside triphosphate hydrolases"/>
    <property type="match status" value="1"/>
</dbReference>
<dbReference type="AlphaFoldDB" id="C8W758"/>
<evidence type="ECO:0000256" key="11">
    <source>
        <dbReference type="ARBA" id="ARBA00048988"/>
    </source>
</evidence>
<keyword evidence="3 12" id="KW-0479">Metal-binding</keyword>
<dbReference type="PANTHER" id="PTHR30580:SF0">
    <property type="entry name" value="PRIMOSOMAL PROTEIN N"/>
    <property type="match status" value="1"/>
</dbReference>
<dbReference type="CDD" id="cd18804">
    <property type="entry name" value="SF2_C_priA"/>
    <property type="match status" value="1"/>
</dbReference>
<evidence type="ECO:0000256" key="7">
    <source>
        <dbReference type="ARBA" id="ARBA00022833"/>
    </source>
</evidence>
<organism evidence="15 16">
    <name type="scientific">Lancefieldella parvula (strain ATCC 33793 / DSM 20469 / CCUG 32760 / JCM 10300 / KCTC 3663 / VPI 0546 / 1246)</name>
    <name type="common">Atopobium parvulum</name>
    <dbReference type="NCBI Taxonomy" id="521095"/>
    <lineage>
        <taxon>Bacteria</taxon>
        <taxon>Bacillati</taxon>
        <taxon>Actinomycetota</taxon>
        <taxon>Coriobacteriia</taxon>
        <taxon>Coriobacteriales</taxon>
        <taxon>Atopobiaceae</taxon>
        <taxon>Lancefieldella</taxon>
    </lineage>
</organism>
<name>C8W758_LANP1</name>
<dbReference type="SMART" id="SM00490">
    <property type="entry name" value="HELICc"/>
    <property type="match status" value="1"/>
</dbReference>
<dbReference type="InterPro" id="IPR040498">
    <property type="entry name" value="PriA_CRR"/>
</dbReference>
<dbReference type="GO" id="GO:0043138">
    <property type="term" value="F:3'-5' DNA helicase activity"/>
    <property type="evidence" value="ECO:0007669"/>
    <property type="project" value="UniProtKB-EC"/>
</dbReference>
<evidence type="ECO:0000313" key="15">
    <source>
        <dbReference type="EMBL" id="ACV51298.1"/>
    </source>
</evidence>
<comment type="similarity">
    <text evidence="12">Belongs to the helicase family. PriA subfamily.</text>
</comment>
<dbReference type="InterPro" id="IPR027417">
    <property type="entry name" value="P-loop_NTPase"/>
</dbReference>
<proteinExistence type="inferred from homology"/>
<dbReference type="Gene3D" id="3.40.1440.60">
    <property type="entry name" value="PriA, 3(prime) DNA-binding domain"/>
    <property type="match status" value="1"/>
</dbReference>
<dbReference type="EMBL" id="CP001721">
    <property type="protein sequence ID" value="ACV51298.1"/>
    <property type="molecule type" value="Genomic_DNA"/>
</dbReference>
<dbReference type="KEGG" id="apv:Apar_0869"/>
<dbReference type="InterPro" id="IPR001650">
    <property type="entry name" value="Helicase_C-like"/>
</dbReference>
<keyword evidence="1 12" id="KW-0639">Primosome</keyword>
<evidence type="ECO:0000256" key="12">
    <source>
        <dbReference type="HAMAP-Rule" id="MF_00983"/>
    </source>
</evidence>
<evidence type="ECO:0000256" key="9">
    <source>
        <dbReference type="ARBA" id="ARBA00023125"/>
    </source>
</evidence>
<feature type="binding site" evidence="12">
    <location>
        <position position="469"/>
    </location>
    <ligand>
        <name>Zn(2+)</name>
        <dbReference type="ChEBI" id="CHEBI:29105"/>
        <label>1</label>
    </ligand>
</feature>
<dbReference type="GO" id="GO:0005524">
    <property type="term" value="F:ATP binding"/>
    <property type="evidence" value="ECO:0007669"/>
    <property type="project" value="UniProtKB-UniRule"/>
</dbReference>
<dbReference type="EC" id="5.6.2.4" evidence="12"/>
<keyword evidence="7 12" id="KW-0862">Zinc</keyword>
<dbReference type="HOGENOM" id="CLU_013353_3_0_11"/>
<comment type="subunit">
    <text evidence="12">Component of the replication restart primosome.</text>
</comment>
<dbReference type="GO" id="GO:0006310">
    <property type="term" value="P:DNA recombination"/>
    <property type="evidence" value="ECO:0007669"/>
    <property type="project" value="InterPro"/>
</dbReference>
<dbReference type="GeneID" id="84806395"/>
<feature type="binding site" evidence="12">
    <location>
        <position position="472"/>
    </location>
    <ligand>
        <name>Zn(2+)</name>
        <dbReference type="ChEBI" id="CHEBI:29105"/>
        <label>1</label>
    </ligand>
</feature>
<evidence type="ECO:0000256" key="5">
    <source>
        <dbReference type="ARBA" id="ARBA00022801"/>
    </source>
</evidence>
<feature type="binding site" evidence="12">
    <location>
        <position position="496"/>
    </location>
    <ligand>
        <name>Zn(2+)</name>
        <dbReference type="ChEBI" id="CHEBI:29105"/>
        <label>2</label>
    </ligand>
</feature>
<dbReference type="PROSITE" id="PS51194">
    <property type="entry name" value="HELICASE_CTER"/>
    <property type="match status" value="1"/>
</dbReference>
<keyword evidence="16" id="KW-1185">Reference proteome</keyword>
<dbReference type="Pfam" id="PF17764">
    <property type="entry name" value="PriA_3primeBD"/>
    <property type="match status" value="1"/>
</dbReference>
<dbReference type="GO" id="GO:0006270">
    <property type="term" value="P:DNA replication initiation"/>
    <property type="evidence" value="ECO:0007669"/>
    <property type="project" value="TreeGrafter"/>
</dbReference>
<feature type="domain" description="Helicase C-terminal" evidence="14">
    <location>
        <begin position="510"/>
        <end position="668"/>
    </location>
</feature>
<dbReference type="GO" id="GO:0006302">
    <property type="term" value="P:double-strand break repair"/>
    <property type="evidence" value="ECO:0007669"/>
    <property type="project" value="InterPro"/>
</dbReference>
<evidence type="ECO:0000256" key="3">
    <source>
        <dbReference type="ARBA" id="ARBA00022723"/>
    </source>
</evidence>
<dbReference type="InterPro" id="IPR042115">
    <property type="entry name" value="PriA_3primeBD_sf"/>
</dbReference>
<keyword evidence="10 12" id="KW-0413">Isomerase</keyword>
<dbReference type="GO" id="GO:1990077">
    <property type="term" value="C:primosome complex"/>
    <property type="evidence" value="ECO:0007669"/>
    <property type="project" value="UniProtKB-UniRule"/>
</dbReference>
<protein>
    <recommendedName>
        <fullName evidence="12">Replication restart protein PriA</fullName>
    </recommendedName>
    <alternativeName>
        <fullName evidence="12">ATP-dependent DNA helicase PriA</fullName>
        <ecNumber evidence="12">5.6.2.4</ecNumber>
    </alternativeName>
    <alternativeName>
        <fullName evidence="12">DNA 3'-5' helicase PriA</fullName>
    </alternativeName>
</protein>
<dbReference type="Pfam" id="PF18319">
    <property type="entry name" value="Zn_ribbon_PriA"/>
    <property type="match status" value="1"/>
</dbReference>
<feature type="binding site" evidence="12">
    <location>
        <position position="499"/>
    </location>
    <ligand>
        <name>Zn(2+)</name>
        <dbReference type="ChEBI" id="CHEBI:29105"/>
        <label>2</label>
    </ligand>
</feature>
<dbReference type="Proteomes" id="UP000000960">
    <property type="component" value="Chromosome"/>
</dbReference>
<gene>
    <name evidence="12" type="primary">priA</name>
    <name evidence="15" type="ordered locus">Apar_0869</name>
</gene>
<evidence type="ECO:0000259" key="14">
    <source>
        <dbReference type="PROSITE" id="PS51194"/>
    </source>
</evidence>
<dbReference type="PANTHER" id="PTHR30580">
    <property type="entry name" value="PRIMOSOMAL PROTEIN N"/>
    <property type="match status" value="1"/>
</dbReference>
<evidence type="ECO:0000259" key="13">
    <source>
        <dbReference type="PROSITE" id="PS51192"/>
    </source>
</evidence>
<keyword evidence="4 12" id="KW-0547">Nucleotide-binding</keyword>
<evidence type="ECO:0000256" key="2">
    <source>
        <dbReference type="ARBA" id="ARBA00022705"/>
    </source>
</evidence>
<dbReference type="Pfam" id="PF18074">
    <property type="entry name" value="PriA_C"/>
    <property type="match status" value="1"/>
</dbReference>
<evidence type="ECO:0000313" key="16">
    <source>
        <dbReference type="Proteomes" id="UP000000960"/>
    </source>
</evidence>
<evidence type="ECO:0000256" key="8">
    <source>
        <dbReference type="ARBA" id="ARBA00022840"/>
    </source>
</evidence>
<keyword evidence="9 12" id="KW-0238">DNA-binding</keyword>
<dbReference type="STRING" id="521095.Apar_0869"/>
<dbReference type="Pfam" id="PF00270">
    <property type="entry name" value="DEAD"/>
    <property type="match status" value="1"/>
</dbReference>
<dbReference type="InterPro" id="IPR041236">
    <property type="entry name" value="PriA_C"/>
</dbReference>
<feature type="binding site" evidence="12">
    <location>
        <position position="481"/>
    </location>
    <ligand>
        <name>Zn(2+)</name>
        <dbReference type="ChEBI" id="CHEBI:29105"/>
        <label>2</label>
    </ligand>
</feature>
<accession>C8W758</accession>
<comment type="catalytic activity">
    <reaction evidence="12">
        <text>Couples ATP hydrolysis with the unwinding of duplex DNA by translocating in the 3'-5' direction.</text>
        <dbReference type="EC" id="5.6.2.4"/>
    </reaction>
</comment>
<keyword evidence="5 12" id="KW-0378">Hydrolase</keyword>
<evidence type="ECO:0000256" key="6">
    <source>
        <dbReference type="ARBA" id="ARBA00022806"/>
    </source>
</evidence>
<dbReference type="eggNOG" id="COG1198">
    <property type="taxonomic scope" value="Bacteria"/>
</dbReference>
<dbReference type="GO" id="GO:0003677">
    <property type="term" value="F:DNA binding"/>
    <property type="evidence" value="ECO:0007669"/>
    <property type="project" value="UniProtKB-UniRule"/>
</dbReference>
<evidence type="ECO:0000256" key="4">
    <source>
        <dbReference type="ARBA" id="ARBA00022741"/>
    </source>
</evidence>
<comment type="catalytic activity">
    <reaction evidence="11 12">
        <text>ATP + H2O = ADP + phosphate + H(+)</text>
        <dbReference type="Rhea" id="RHEA:13065"/>
        <dbReference type="ChEBI" id="CHEBI:15377"/>
        <dbReference type="ChEBI" id="CHEBI:15378"/>
        <dbReference type="ChEBI" id="CHEBI:30616"/>
        <dbReference type="ChEBI" id="CHEBI:43474"/>
        <dbReference type="ChEBI" id="CHEBI:456216"/>
        <dbReference type="EC" id="5.6.2.4"/>
    </reaction>
</comment>
<comment type="function">
    <text evidence="12">Initiates the restart of stalled replication forks, which reloads the replicative helicase on sites other than the origin of replication. Recognizes and binds to abandoned replication forks and remodels them to uncover a helicase loading site. Promotes assembly of the primosome at these replication forks.</text>
</comment>
<dbReference type="HAMAP" id="MF_00983">
    <property type="entry name" value="PriA"/>
    <property type="match status" value="1"/>
</dbReference>
<dbReference type="GO" id="GO:0006269">
    <property type="term" value="P:DNA replication, synthesis of primer"/>
    <property type="evidence" value="ECO:0007669"/>
    <property type="project" value="UniProtKB-KW"/>
</dbReference>
<comment type="cofactor">
    <cofactor evidence="12">
        <name>Zn(2+)</name>
        <dbReference type="ChEBI" id="CHEBI:29105"/>
    </cofactor>
    <text evidence="12">Binds 2 zinc ions per subunit.</text>
</comment>
<dbReference type="RefSeq" id="WP_012808955.1">
    <property type="nucleotide sequence ID" value="NC_013203.1"/>
</dbReference>
<evidence type="ECO:0000256" key="10">
    <source>
        <dbReference type="ARBA" id="ARBA00023235"/>
    </source>
</evidence>
<dbReference type="InterPro" id="IPR011545">
    <property type="entry name" value="DEAD/DEAH_box_helicase_dom"/>
</dbReference>
<keyword evidence="8 12" id="KW-0067">ATP-binding</keyword>
<keyword evidence="6 12" id="KW-0347">Helicase</keyword>
<dbReference type="Pfam" id="PF00271">
    <property type="entry name" value="Helicase_C"/>
    <property type="match status" value="1"/>
</dbReference>
<dbReference type="PROSITE" id="PS51192">
    <property type="entry name" value="HELICASE_ATP_BIND_1"/>
    <property type="match status" value="1"/>
</dbReference>
<feature type="domain" description="Helicase ATP-binding" evidence="13">
    <location>
        <begin position="236"/>
        <end position="389"/>
    </location>
</feature>
<dbReference type="InterPro" id="IPR014001">
    <property type="entry name" value="Helicase_ATP-bd"/>
</dbReference>
<keyword evidence="2 12" id="KW-0235">DNA replication</keyword>
<dbReference type="SMART" id="SM00487">
    <property type="entry name" value="DEXDc"/>
    <property type="match status" value="1"/>
</dbReference>
<dbReference type="CDD" id="cd17929">
    <property type="entry name" value="DEXHc_priA"/>
    <property type="match status" value="1"/>
</dbReference>
<dbReference type="InterPro" id="IPR041222">
    <property type="entry name" value="PriA_3primeBD"/>
</dbReference>
<dbReference type="GO" id="GO:0016887">
    <property type="term" value="F:ATP hydrolysis activity"/>
    <property type="evidence" value="ECO:0007669"/>
    <property type="project" value="RHEA"/>
</dbReference>
<reference evidence="15 16" key="1">
    <citation type="journal article" date="2009" name="Stand. Genomic Sci.">
        <title>Complete genome sequence of Atopobium parvulum type strain (IPP 1246).</title>
        <authorList>
            <person name="Copeland A."/>
            <person name="Sikorski J."/>
            <person name="Lapidus A."/>
            <person name="Nolan M."/>
            <person name="Del Rio T.G."/>
            <person name="Lucas S."/>
            <person name="Chen F."/>
            <person name="Tice H."/>
            <person name="Pitluck S."/>
            <person name="Cheng J.F."/>
            <person name="Pukall R."/>
            <person name="Chertkov O."/>
            <person name="Brettin T."/>
            <person name="Han C."/>
            <person name="Detter J.C."/>
            <person name="Kuske C."/>
            <person name="Bruce D."/>
            <person name="Goodwin L."/>
            <person name="Ivanova N."/>
            <person name="Mavromatis K."/>
            <person name="Mikhailova N."/>
            <person name="Chen A."/>
            <person name="Palaniappan K."/>
            <person name="Chain P."/>
            <person name="Rohde M."/>
            <person name="Goker M."/>
            <person name="Bristow J."/>
            <person name="Eisen J.A."/>
            <person name="Markowitz V."/>
            <person name="Hugenholtz P."/>
            <person name="Kyrpides N.C."/>
            <person name="Klenk H.P."/>
            <person name="Detter J.C."/>
        </authorList>
    </citation>
    <scope>NUCLEOTIDE SEQUENCE [LARGE SCALE GENOMIC DNA]</scope>
    <source>
        <strain evidence="16">ATCC 33793 / DSM 20469 / CCUG 32760 / JCM 10300 / KCTC 3663 / VPI 0546 / 1246</strain>
    </source>
</reference>
<dbReference type="InterPro" id="IPR005259">
    <property type="entry name" value="PriA"/>
</dbReference>
<dbReference type="FunFam" id="3.40.50.300:FF:000489">
    <property type="entry name" value="Primosome assembly protein PriA"/>
    <property type="match status" value="1"/>
</dbReference>
<dbReference type="NCBIfam" id="TIGR00595">
    <property type="entry name" value="priA"/>
    <property type="match status" value="1"/>
</dbReference>
<dbReference type="Gene3D" id="3.40.50.300">
    <property type="entry name" value="P-loop containing nucleotide triphosphate hydrolases"/>
    <property type="match status" value="2"/>
</dbReference>
<feature type="binding site" evidence="12">
    <location>
        <position position="518"/>
    </location>
    <ligand>
        <name>Zn(2+)</name>
        <dbReference type="ChEBI" id="CHEBI:29105"/>
        <label>1</label>
    </ligand>
</feature>
<feature type="binding site" evidence="12">
    <location>
        <position position="515"/>
    </location>
    <ligand>
        <name>Zn(2+)</name>
        <dbReference type="ChEBI" id="CHEBI:29105"/>
        <label>1</label>
    </ligand>
</feature>
<dbReference type="GO" id="GO:0008270">
    <property type="term" value="F:zinc ion binding"/>
    <property type="evidence" value="ECO:0007669"/>
    <property type="project" value="UniProtKB-UniRule"/>
</dbReference>